<gene>
    <name evidence="2" type="ORF">MM415A04514_0005</name>
</gene>
<feature type="domain" description="Putative DnaT-like" evidence="1">
    <location>
        <begin position="112"/>
        <end position="182"/>
    </location>
</feature>
<name>A0A6M3JI83_9ZZZZ</name>
<evidence type="ECO:0000259" key="1">
    <source>
        <dbReference type="Pfam" id="PF20557"/>
    </source>
</evidence>
<dbReference type="EMBL" id="MT141714">
    <property type="protein sequence ID" value="QJA69536.1"/>
    <property type="molecule type" value="Genomic_DNA"/>
</dbReference>
<evidence type="ECO:0000313" key="2">
    <source>
        <dbReference type="EMBL" id="QJA69536.1"/>
    </source>
</evidence>
<dbReference type="Pfam" id="PF20557">
    <property type="entry name" value="DnaT_2"/>
    <property type="match status" value="1"/>
</dbReference>
<organism evidence="2">
    <name type="scientific">viral metagenome</name>
    <dbReference type="NCBI Taxonomy" id="1070528"/>
    <lineage>
        <taxon>unclassified sequences</taxon>
        <taxon>metagenomes</taxon>
        <taxon>organismal metagenomes</taxon>
    </lineage>
</organism>
<reference evidence="2" key="1">
    <citation type="submission" date="2020-03" db="EMBL/GenBank/DDBJ databases">
        <title>The deep terrestrial virosphere.</title>
        <authorList>
            <person name="Holmfeldt K."/>
            <person name="Nilsson E."/>
            <person name="Simone D."/>
            <person name="Lopez-Fernandez M."/>
            <person name="Wu X."/>
            <person name="de Brujin I."/>
            <person name="Lundin D."/>
            <person name="Andersson A."/>
            <person name="Bertilsson S."/>
            <person name="Dopson M."/>
        </authorList>
    </citation>
    <scope>NUCLEOTIDE SEQUENCE</scope>
    <source>
        <strain evidence="2">MM415A04514</strain>
    </source>
</reference>
<dbReference type="InterPro" id="IPR046787">
    <property type="entry name" value="DnaT_2"/>
</dbReference>
<proteinExistence type="predicted"/>
<dbReference type="AlphaFoldDB" id="A0A6M3JI83"/>
<accession>A0A6M3JI83</accession>
<protein>
    <recommendedName>
        <fullName evidence="1">Putative DnaT-like domain-containing protein</fullName>
    </recommendedName>
</protein>
<sequence length="343" mass="37866">MKFNYQNDFVSKYPADSFVVKVNFKTSYITGDTISTCTASAYDDTDTDKTASMISSVVASLPSSASFKLSGGTAGKTYSLKVISVTATSFQYTKYLTCDVYGSVALNSKLADPSANSYVTLTEADEYIRSKRGHSSVWDTLSQEGKKHILIEACKDINRFNFINEPYYSNQALPFPDSTHETLSGDVATPLSTTRIKNTNFSSDSYGSEKYNHNYWQYGTLHITNATPLRDIRNVASSNAVNDIVTLDSALSGTPTVNTDFILFAPLDVNVKYAQIEQALFIVETEGSKSIFRAKAIGIEETQIGDVRIRFQKGASSQKIALSPIAHKLLSRYLRRSYRIGRA</sequence>